<evidence type="ECO:0000313" key="2">
    <source>
        <dbReference type="EMBL" id="KKL92195.1"/>
    </source>
</evidence>
<gene>
    <name evidence="2" type="ORF">LCGC14_1887110</name>
</gene>
<protein>
    <submittedName>
        <fullName evidence="2">Uncharacterized protein</fullName>
    </submittedName>
</protein>
<keyword evidence="1" id="KW-0812">Transmembrane</keyword>
<name>A0A0F9IED8_9ZZZZ</name>
<accession>A0A0F9IED8</accession>
<feature type="transmembrane region" description="Helical" evidence="1">
    <location>
        <begin position="20"/>
        <end position="46"/>
    </location>
</feature>
<dbReference type="AlphaFoldDB" id="A0A0F9IED8"/>
<organism evidence="2">
    <name type="scientific">marine sediment metagenome</name>
    <dbReference type="NCBI Taxonomy" id="412755"/>
    <lineage>
        <taxon>unclassified sequences</taxon>
        <taxon>metagenomes</taxon>
        <taxon>ecological metagenomes</taxon>
    </lineage>
</organism>
<comment type="caution">
    <text evidence="2">The sequence shown here is derived from an EMBL/GenBank/DDBJ whole genome shotgun (WGS) entry which is preliminary data.</text>
</comment>
<sequence>MTDGDHQLEERQLNRFVDLLLINTWFTAAGAIAGWVALLLMLAVVLR</sequence>
<dbReference type="EMBL" id="LAZR01019532">
    <property type="protein sequence ID" value="KKL92195.1"/>
    <property type="molecule type" value="Genomic_DNA"/>
</dbReference>
<reference evidence="2" key="1">
    <citation type="journal article" date="2015" name="Nature">
        <title>Complex archaea that bridge the gap between prokaryotes and eukaryotes.</title>
        <authorList>
            <person name="Spang A."/>
            <person name="Saw J.H."/>
            <person name="Jorgensen S.L."/>
            <person name="Zaremba-Niedzwiedzka K."/>
            <person name="Martijn J."/>
            <person name="Lind A.E."/>
            <person name="van Eijk R."/>
            <person name="Schleper C."/>
            <person name="Guy L."/>
            <person name="Ettema T.J."/>
        </authorList>
    </citation>
    <scope>NUCLEOTIDE SEQUENCE</scope>
</reference>
<proteinExistence type="predicted"/>
<keyword evidence="1" id="KW-0472">Membrane</keyword>
<evidence type="ECO:0000256" key="1">
    <source>
        <dbReference type="SAM" id="Phobius"/>
    </source>
</evidence>
<keyword evidence="1" id="KW-1133">Transmembrane helix</keyword>